<keyword evidence="1 7" id="KW-0436">Ligase</keyword>
<evidence type="ECO:0000313" key="7">
    <source>
        <dbReference type="EMBL" id="MPM93903.1"/>
    </source>
</evidence>
<dbReference type="PANTHER" id="PTHR43311:SF1">
    <property type="entry name" value="GLUTAMYL-Q TRNA(ASP) SYNTHETASE"/>
    <property type="match status" value="1"/>
</dbReference>
<proteinExistence type="predicted"/>
<dbReference type="InterPro" id="IPR008925">
    <property type="entry name" value="aa_tRNA-synth_I_cd-bd_sf"/>
</dbReference>
<dbReference type="GO" id="GO:0004818">
    <property type="term" value="F:glutamate-tRNA ligase activity"/>
    <property type="evidence" value="ECO:0007669"/>
    <property type="project" value="UniProtKB-EC"/>
</dbReference>
<dbReference type="PANTHER" id="PTHR43311">
    <property type="entry name" value="GLUTAMATE--TRNA LIGASE"/>
    <property type="match status" value="1"/>
</dbReference>
<comment type="caution">
    <text evidence="7">The sequence shown here is derived from an EMBL/GenBank/DDBJ whole genome shotgun (WGS) entry which is preliminary data.</text>
</comment>
<dbReference type="GO" id="GO:0005524">
    <property type="term" value="F:ATP binding"/>
    <property type="evidence" value="ECO:0007669"/>
    <property type="project" value="UniProtKB-KW"/>
</dbReference>
<dbReference type="GO" id="GO:0006424">
    <property type="term" value="P:glutamyl-tRNA aminoacylation"/>
    <property type="evidence" value="ECO:0007669"/>
    <property type="project" value="TreeGrafter"/>
</dbReference>
<feature type="domain" description="Aminoacyl-tRNA synthetase class I anticodon-binding" evidence="6">
    <location>
        <begin position="14"/>
        <end position="154"/>
    </location>
</feature>
<gene>
    <name evidence="7" type="primary">gltX_40</name>
    <name evidence="7" type="ORF">SDC9_141045</name>
</gene>
<protein>
    <submittedName>
        <fullName evidence="7">Glutamate--tRNA ligase</fullName>
        <ecNumber evidence="7">6.1.1.17</ecNumber>
    </submittedName>
</protein>
<dbReference type="InterPro" id="IPR049940">
    <property type="entry name" value="GluQ/Sye"/>
</dbReference>
<sequence length="160" mass="17949">MNAEYVRKLTPEELTRHAMPYYEQAGIAGMDKDILCRILQPRTEIFTQIPEVVDFLIALPEYDAELFTNKKSKTDSVVSAEVLDFVIPALEALPQWTEEALHETLLGMAEAREMKNGTLLWPVRIALAGKLVTPGGAIEIATLLGREESLRRLKLGRSKL</sequence>
<evidence type="ECO:0000256" key="2">
    <source>
        <dbReference type="ARBA" id="ARBA00022741"/>
    </source>
</evidence>
<name>A0A645DZ69_9ZZZZ</name>
<evidence type="ECO:0000256" key="1">
    <source>
        <dbReference type="ARBA" id="ARBA00022598"/>
    </source>
</evidence>
<dbReference type="GO" id="GO:0000049">
    <property type="term" value="F:tRNA binding"/>
    <property type="evidence" value="ECO:0007669"/>
    <property type="project" value="InterPro"/>
</dbReference>
<dbReference type="InterPro" id="IPR020751">
    <property type="entry name" value="aa-tRNA-synth_I_codon-bd_sub2"/>
</dbReference>
<accession>A0A645DZ69</accession>
<dbReference type="SUPFAM" id="SSF48163">
    <property type="entry name" value="An anticodon-binding domain of class I aminoacyl-tRNA synthetases"/>
    <property type="match status" value="1"/>
</dbReference>
<dbReference type="Pfam" id="PF19269">
    <property type="entry name" value="Anticodon_2"/>
    <property type="match status" value="1"/>
</dbReference>
<evidence type="ECO:0000259" key="6">
    <source>
        <dbReference type="Pfam" id="PF19269"/>
    </source>
</evidence>
<dbReference type="GO" id="GO:0005829">
    <property type="term" value="C:cytosol"/>
    <property type="evidence" value="ECO:0007669"/>
    <property type="project" value="TreeGrafter"/>
</dbReference>
<reference evidence="7" key="1">
    <citation type="submission" date="2019-08" db="EMBL/GenBank/DDBJ databases">
        <authorList>
            <person name="Kucharzyk K."/>
            <person name="Murdoch R.W."/>
            <person name="Higgins S."/>
            <person name="Loffler F."/>
        </authorList>
    </citation>
    <scope>NUCLEOTIDE SEQUENCE</scope>
</reference>
<dbReference type="EMBL" id="VSSQ01040608">
    <property type="protein sequence ID" value="MPM93903.1"/>
    <property type="molecule type" value="Genomic_DNA"/>
</dbReference>
<evidence type="ECO:0000256" key="4">
    <source>
        <dbReference type="ARBA" id="ARBA00022917"/>
    </source>
</evidence>
<keyword evidence="3" id="KW-0067">ATP-binding</keyword>
<evidence type="ECO:0000256" key="3">
    <source>
        <dbReference type="ARBA" id="ARBA00022840"/>
    </source>
</evidence>
<organism evidence="7">
    <name type="scientific">bioreactor metagenome</name>
    <dbReference type="NCBI Taxonomy" id="1076179"/>
    <lineage>
        <taxon>unclassified sequences</taxon>
        <taxon>metagenomes</taxon>
        <taxon>ecological metagenomes</taxon>
    </lineage>
</organism>
<dbReference type="EC" id="6.1.1.17" evidence="7"/>
<keyword evidence="4" id="KW-0648">Protein biosynthesis</keyword>
<dbReference type="InterPro" id="IPR045462">
    <property type="entry name" value="aa-tRNA-synth_I_cd-bd"/>
</dbReference>
<evidence type="ECO:0000256" key="5">
    <source>
        <dbReference type="ARBA" id="ARBA00023146"/>
    </source>
</evidence>
<keyword evidence="2" id="KW-0547">Nucleotide-binding</keyword>
<dbReference type="AlphaFoldDB" id="A0A645DZ69"/>
<keyword evidence="5" id="KW-0030">Aminoacyl-tRNA synthetase</keyword>
<dbReference type="Gene3D" id="1.10.10.350">
    <property type="match status" value="1"/>
</dbReference>